<sequence length="1023" mass="100316">MNATKCGGYCHADTHVKDKFVINVWNETTGQDGHVDTYWNDVLYVTIDAISDYVIKGFAVTAINKQGTVVGKAGRDVEGSTAFHKHADPNRTSVTLQWKGPGQNFGDNSLDLPIVFKKLLRSASSKFGPRPLDIFEKTFPARRDLGYDTSLEDPFEPLKQQLLKAATDSKSQPATGNDVTNSMKTDGADGAFPQGETIGATVATLNAGPPGQNKAAAPIRDGGLTVVTGEVNPALTMFGSEDTGGDNLVNVNGNLQLSQGDGTGNDVTAADLLPDILNALDVIVEGDVVDSGVSAGADTPAQDGLTGNANVNSIGDINTGSKVPAGNGEVTPVSSPPVSDNGDSASGLTALPVINTNVVNDLGLGQKSDGSQEQPWNSVDVDLGPSFLGDPSVNGKGVTGTASSDEALPDINTDALNTLGLGQKTSSDVWQGQSENSLEADLGPSFLGDPSRSKEPRVLAMESTSSSRSQVTPVVINVPARQPANTAVFRGSPSGGAPQNAFPAGGLPFGAQSPAGFGGAGGAAQGINAFGNPAAGSSPFGGGGIPNNAFGGANPSAFGGASPNGFGGAVPNAAFGGSVPPGAFGGGASSPFLPNGGAAGGVQSSPFGLQSAGPNQFAQQQLLAQAQAASGNGANPFGSPQGSIPFGFPAVNGSSGVGASPFSGAGVNAVGSVPFGAGGGAGGNPLRAGSPFGGPSGSPFGGPSGSPFGGPSGSPFGTPAGNNPFPAGGVGASPFNAAGNSFGNSAPLSPFSAAAASPFTGPVSRPFLGGNASSPFGVPGAGSPFGVPGAGSPFGVPGAGSPFGVPGAGSPFGNTNPLGFPGSPVGANPFSSANSLNPFSSASNPFAASSGLNPFGNSQNPFGNSQNPFGNSQNPFGNRQNPFGNSQNPFAPVGGFNPFGSSGRPNQLGGPSSGLNPFARSAGGSPFGFPGASNGFGGSRSGSPQNLNQLLGLMSSSLLGRSAGSSGFGGRSGVFGGSPFGSSPFGGRSPFGGGFPSPFRGFGFPGLGGGFRPPGSSLLSSRG</sequence>
<feature type="region of interest" description="Disordered" evidence="1">
    <location>
        <begin position="321"/>
        <end position="343"/>
    </location>
</feature>
<evidence type="ECO:0000256" key="1">
    <source>
        <dbReference type="SAM" id="MobiDB-lite"/>
    </source>
</evidence>
<feature type="compositionally biased region" description="Polar residues" evidence="1">
    <location>
        <begin position="168"/>
        <end position="184"/>
    </location>
</feature>
<feature type="compositionally biased region" description="Polar residues" evidence="1">
    <location>
        <begin position="851"/>
        <end position="889"/>
    </location>
</feature>
<feature type="region of interest" description="Disordered" evidence="1">
    <location>
        <begin position="686"/>
        <end position="727"/>
    </location>
</feature>
<dbReference type="AlphaFoldDB" id="A0ABD0LRP1"/>
<organism evidence="2 3">
    <name type="scientific">Batillaria attramentaria</name>
    <dbReference type="NCBI Taxonomy" id="370345"/>
    <lineage>
        <taxon>Eukaryota</taxon>
        <taxon>Metazoa</taxon>
        <taxon>Spiralia</taxon>
        <taxon>Lophotrochozoa</taxon>
        <taxon>Mollusca</taxon>
        <taxon>Gastropoda</taxon>
        <taxon>Caenogastropoda</taxon>
        <taxon>Sorbeoconcha</taxon>
        <taxon>Cerithioidea</taxon>
        <taxon>Batillariidae</taxon>
        <taxon>Batillaria</taxon>
    </lineage>
</organism>
<feature type="region of interest" description="Disordered" evidence="1">
    <location>
        <begin position="850"/>
        <end position="922"/>
    </location>
</feature>
<feature type="compositionally biased region" description="Gly residues" evidence="1">
    <location>
        <begin position="1003"/>
        <end position="1012"/>
    </location>
</feature>
<proteinExistence type="predicted"/>
<evidence type="ECO:0000313" key="3">
    <source>
        <dbReference type="Proteomes" id="UP001519460"/>
    </source>
</evidence>
<keyword evidence="3" id="KW-1185">Reference proteome</keyword>
<feature type="compositionally biased region" description="Gly residues" evidence="1">
    <location>
        <begin position="691"/>
        <end position="712"/>
    </location>
</feature>
<reference evidence="2 3" key="1">
    <citation type="journal article" date="2023" name="Sci. Data">
        <title>Genome assembly of the Korean intertidal mud-creeper Batillaria attramentaria.</title>
        <authorList>
            <person name="Patra A.K."/>
            <person name="Ho P.T."/>
            <person name="Jun S."/>
            <person name="Lee S.J."/>
            <person name="Kim Y."/>
            <person name="Won Y.J."/>
        </authorList>
    </citation>
    <scope>NUCLEOTIDE SEQUENCE [LARGE SCALE GENOMIC DNA]</scope>
    <source>
        <strain evidence="2">Wonlab-2016</strain>
    </source>
</reference>
<evidence type="ECO:0000313" key="2">
    <source>
        <dbReference type="EMBL" id="KAK7501841.1"/>
    </source>
</evidence>
<dbReference type="EMBL" id="JACVVK020000029">
    <property type="protein sequence ID" value="KAK7501841.1"/>
    <property type="molecule type" value="Genomic_DNA"/>
</dbReference>
<gene>
    <name evidence="2" type="ORF">BaRGS_00006927</name>
</gene>
<protein>
    <submittedName>
        <fullName evidence="2">Uncharacterized protein</fullName>
    </submittedName>
</protein>
<accession>A0ABD0LRP1</accession>
<feature type="region of interest" description="Disordered" evidence="1">
    <location>
        <begin position="385"/>
        <end position="409"/>
    </location>
</feature>
<name>A0ABD0LRP1_9CAEN</name>
<feature type="region of interest" description="Disordered" evidence="1">
    <location>
        <begin position="165"/>
        <end position="190"/>
    </location>
</feature>
<dbReference type="Proteomes" id="UP001519460">
    <property type="component" value="Unassembled WGS sequence"/>
</dbReference>
<feature type="compositionally biased region" description="Polar residues" evidence="1">
    <location>
        <begin position="332"/>
        <end position="343"/>
    </location>
</feature>
<comment type="caution">
    <text evidence="2">The sequence shown here is derived from an EMBL/GenBank/DDBJ whole genome shotgun (WGS) entry which is preliminary data.</text>
</comment>
<feature type="compositionally biased region" description="Gly residues" evidence="1">
    <location>
        <begin position="966"/>
        <end position="979"/>
    </location>
</feature>
<feature type="compositionally biased region" description="Low complexity" evidence="1">
    <location>
        <begin position="1013"/>
        <end position="1023"/>
    </location>
</feature>
<feature type="compositionally biased region" description="Polar residues" evidence="1">
    <location>
        <begin position="899"/>
        <end position="915"/>
    </location>
</feature>
<feature type="region of interest" description="Disordered" evidence="1">
    <location>
        <begin position="966"/>
        <end position="1023"/>
    </location>
</feature>